<protein>
    <recommendedName>
        <fullName evidence="5">UPF0182 protein bsdE14_18990</fullName>
    </recommendedName>
</protein>
<dbReference type="EMBL" id="BRXR01000001">
    <property type="protein sequence ID" value="GLC30489.1"/>
    <property type="molecule type" value="Genomic_DNA"/>
</dbReference>
<dbReference type="RefSeq" id="WP_264849753.1">
    <property type="nucleotide sequence ID" value="NZ_BRXR01000001.1"/>
</dbReference>
<feature type="transmembrane region" description="Helical" evidence="5">
    <location>
        <begin position="208"/>
        <end position="231"/>
    </location>
</feature>
<sequence length="907" mass="103785">MKKRAAGITTLIILILVVAFFDRIVNFIVNIKWFKEVGYLSVYFTKIVAVLELMVPIFLIVYLGIWLYYRSIRKSVIKLQDVVEINPKKKSLERKIFVIADLFVSFLISYGVASNYWYRILQFKNSTNFNVKDPIFNMDVSFFIFKLPLIESIYAALMTLLVFLVIITLVIYFVFSAKDRIISGNVRDRINSVKSVRSGLTKFAGKQLAMVSSLILLLLSFGYLIRAWNLVYSPRGVAFGASYTDMHVSLIFFRIITVVSIIAAIVIFISVLKSKVKPIIISVSAIIILMVLEGVASMLVENLVVRSNQKSLEQPYLLNNINYTRKAFNIENVEQKPFEVKNTLTKEDIGANKDTINNIKINSFKPSLEFYNQVQVIRYYYGFNDIDVDRYTINGKYNQVFVAPREINLDSLEGNASTWQNKHLIYTHGYGVVMSKVNSVTSEGQPDFVIKDIPPDNSTDIKLNNPRIYFGEKTNDYAIVDTKMNEFDYPKGGDNQWNKYDGKTGINLGIFNRLLFAINERNMNFLLSKDITSDSKILINRNIVDRVNKIAPFLSYDKDPYVVISDGKLYWIMDAYTTSDRYPYSQPYDNVNYIRNSIKVVVDASDGTTNFYIVDKNDPIAASYKKIFPDLFKDVSTLSKDIVSHFRYPQDLFNIQCSVLGKYHMTDPGVFYNAEDLWEVSKNQTTVQGQTTANEGSYVIMRLPESKDEEMLLLQYFNMRNKDNMVALYGTRMDGDNYGKMVLYKFPPQKTIYSPYLFKQKINQDTTISQALSLWNKEGSEVIYGDTMIVPINNSLLYVEPMYLRASGKNSIPEMKRVIVSYGDKLILAESIDSALEQLFNYSEGNGQQPTLPNANGTSNLDANSKEKLKSAKEMFDKAIEAQKSGDWAKYGEYINKVSELLSDLNK</sequence>
<accession>A0ABQ5N5U6</accession>
<dbReference type="PANTHER" id="PTHR39344:SF1">
    <property type="entry name" value="UPF0182 PROTEIN SLL1060"/>
    <property type="match status" value="1"/>
</dbReference>
<dbReference type="Pfam" id="PF03699">
    <property type="entry name" value="UPF0182"/>
    <property type="match status" value="1"/>
</dbReference>
<feature type="transmembrane region" description="Helical" evidence="5">
    <location>
        <begin position="43"/>
        <end position="69"/>
    </location>
</feature>
<dbReference type="InterPro" id="IPR005372">
    <property type="entry name" value="UPF0182"/>
</dbReference>
<feature type="transmembrane region" description="Helical" evidence="5">
    <location>
        <begin position="153"/>
        <end position="175"/>
    </location>
</feature>
<comment type="caution">
    <text evidence="6">The sequence shown here is derived from an EMBL/GenBank/DDBJ whole genome shotgun (WGS) entry which is preliminary data.</text>
</comment>
<evidence type="ECO:0000256" key="4">
    <source>
        <dbReference type="ARBA" id="ARBA00023136"/>
    </source>
</evidence>
<comment type="caution">
    <text evidence="5">Lacks conserved residue(s) required for the propagation of feature annotation.</text>
</comment>
<evidence type="ECO:0000313" key="7">
    <source>
        <dbReference type="Proteomes" id="UP001208567"/>
    </source>
</evidence>
<name>A0ABQ5N5U6_9CLOT</name>
<evidence type="ECO:0000313" key="6">
    <source>
        <dbReference type="EMBL" id="GLC30489.1"/>
    </source>
</evidence>
<gene>
    <name evidence="6" type="ORF">bsdE14_18990</name>
</gene>
<reference evidence="6 7" key="1">
    <citation type="journal article" date="2024" name="Int. J. Syst. Evol. Microbiol.">
        <title>Clostridium omnivorum sp. nov., isolated from anoxic soil under the treatment of reductive soil disinfestation.</title>
        <authorList>
            <person name="Ueki A."/>
            <person name="Tonouchi A."/>
            <person name="Kaku N."/>
            <person name="Honma S."/>
            <person name="Ueki K."/>
        </authorList>
    </citation>
    <scope>NUCLEOTIDE SEQUENCE [LARGE SCALE GENOMIC DNA]</scope>
    <source>
        <strain evidence="6 7">E14</strain>
    </source>
</reference>
<comment type="similarity">
    <text evidence="5">Belongs to the UPF0182 family.</text>
</comment>
<evidence type="ECO:0000256" key="5">
    <source>
        <dbReference type="HAMAP-Rule" id="MF_01600"/>
    </source>
</evidence>
<organism evidence="6 7">
    <name type="scientific">Clostridium omnivorum</name>
    <dbReference type="NCBI Taxonomy" id="1604902"/>
    <lineage>
        <taxon>Bacteria</taxon>
        <taxon>Bacillati</taxon>
        <taxon>Bacillota</taxon>
        <taxon>Clostridia</taxon>
        <taxon>Eubacteriales</taxon>
        <taxon>Clostridiaceae</taxon>
        <taxon>Clostridium</taxon>
    </lineage>
</organism>
<dbReference type="NCBIfam" id="NF000825">
    <property type="entry name" value="PRK00068.1"/>
    <property type="match status" value="1"/>
</dbReference>
<keyword evidence="3 5" id="KW-1133">Transmembrane helix</keyword>
<comment type="subcellular location">
    <subcellularLocation>
        <location evidence="5">Cell membrane</location>
        <topology evidence="5">Multi-pass membrane protein</topology>
    </subcellularLocation>
</comment>
<proteinExistence type="inferred from homology"/>
<feature type="transmembrane region" description="Helical" evidence="5">
    <location>
        <begin position="251"/>
        <end position="272"/>
    </location>
</feature>
<evidence type="ECO:0000256" key="2">
    <source>
        <dbReference type="ARBA" id="ARBA00022692"/>
    </source>
</evidence>
<dbReference type="HAMAP" id="MF_01600">
    <property type="entry name" value="UPF0182"/>
    <property type="match status" value="1"/>
</dbReference>
<keyword evidence="1 5" id="KW-1003">Cell membrane</keyword>
<keyword evidence="2 5" id="KW-0812">Transmembrane</keyword>
<dbReference type="PANTHER" id="PTHR39344">
    <property type="entry name" value="UPF0182 PROTEIN SLL1060"/>
    <property type="match status" value="1"/>
</dbReference>
<evidence type="ECO:0000256" key="1">
    <source>
        <dbReference type="ARBA" id="ARBA00022475"/>
    </source>
</evidence>
<dbReference type="Proteomes" id="UP001208567">
    <property type="component" value="Unassembled WGS sequence"/>
</dbReference>
<evidence type="ECO:0000256" key="3">
    <source>
        <dbReference type="ARBA" id="ARBA00022989"/>
    </source>
</evidence>
<keyword evidence="7" id="KW-1185">Reference proteome</keyword>
<feature type="transmembrane region" description="Helical" evidence="5">
    <location>
        <begin position="96"/>
        <end position="118"/>
    </location>
</feature>
<feature type="transmembrane region" description="Helical" evidence="5">
    <location>
        <begin position="279"/>
        <end position="300"/>
    </location>
</feature>
<keyword evidence="4 5" id="KW-0472">Membrane</keyword>